<evidence type="ECO:0008006" key="4">
    <source>
        <dbReference type="Google" id="ProtNLM"/>
    </source>
</evidence>
<organism evidence="2 3">
    <name type="scientific">Actinokineospora xionganensis</name>
    <dbReference type="NCBI Taxonomy" id="2684470"/>
    <lineage>
        <taxon>Bacteria</taxon>
        <taxon>Bacillati</taxon>
        <taxon>Actinomycetota</taxon>
        <taxon>Actinomycetes</taxon>
        <taxon>Pseudonocardiales</taxon>
        <taxon>Pseudonocardiaceae</taxon>
        <taxon>Actinokineospora</taxon>
    </lineage>
</organism>
<comment type="caution">
    <text evidence="2">The sequence shown here is derived from an EMBL/GenBank/DDBJ whole genome shotgun (WGS) entry which is preliminary data.</text>
</comment>
<protein>
    <recommendedName>
        <fullName evidence="4">DUF4203 domain-containing protein</fullName>
    </recommendedName>
</protein>
<feature type="transmembrane region" description="Helical" evidence="1">
    <location>
        <begin position="107"/>
        <end position="130"/>
    </location>
</feature>
<keyword evidence="3" id="KW-1185">Reference proteome</keyword>
<dbReference type="Proteomes" id="UP000734823">
    <property type="component" value="Unassembled WGS sequence"/>
</dbReference>
<dbReference type="EMBL" id="JABVED010000002">
    <property type="protein sequence ID" value="MBC6446326.1"/>
    <property type="molecule type" value="Genomic_DNA"/>
</dbReference>
<proteinExistence type="predicted"/>
<evidence type="ECO:0000256" key="1">
    <source>
        <dbReference type="SAM" id="Phobius"/>
    </source>
</evidence>
<feature type="transmembrane region" description="Helical" evidence="1">
    <location>
        <begin position="57"/>
        <end position="76"/>
    </location>
</feature>
<keyword evidence="1" id="KW-1133">Transmembrane helix</keyword>
<name>A0ABR7L0X3_9PSEU</name>
<accession>A0ABR7L0X3</accession>
<feature type="transmembrane region" description="Helical" evidence="1">
    <location>
        <begin position="162"/>
        <end position="182"/>
    </location>
</feature>
<keyword evidence="1" id="KW-0472">Membrane</keyword>
<keyword evidence="1" id="KW-0812">Transmembrane</keyword>
<reference evidence="2 3" key="1">
    <citation type="submission" date="2020-06" db="EMBL/GenBank/DDBJ databases">
        <title>Actinokineospora xiongansis sp. nov., isolated from soil of Baiyangdian.</title>
        <authorList>
            <person name="Zhang X."/>
        </authorList>
    </citation>
    <scope>NUCLEOTIDE SEQUENCE [LARGE SCALE GENOMIC DNA]</scope>
    <source>
        <strain evidence="2 3">HBU206404</strain>
    </source>
</reference>
<feature type="transmembrane region" description="Helical" evidence="1">
    <location>
        <begin position="136"/>
        <end position="155"/>
    </location>
</feature>
<evidence type="ECO:0000313" key="3">
    <source>
        <dbReference type="Proteomes" id="UP000734823"/>
    </source>
</evidence>
<evidence type="ECO:0000313" key="2">
    <source>
        <dbReference type="EMBL" id="MBC6446326.1"/>
    </source>
</evidence>
<dbReference type="RefSeq" id="WP_187218404.1">
    <property type="nucleotide sequence ID" value="NZ_JABVED010000002.1"/>
</dbReference>
<feature type="transmembrane region" description="Helical" evidence="1">
    <location>
        <begin position="25"/>
        <end position="45"/>
    </location>
</feature>
<gene>
    <name evidence="2" type="ORF">GPZ80_03935</name>
</gene>
<sequence length="216" mass="22030">MLLSALVCAGGLGIAVFTFVMAGRHPAAVLPGLVIFAATAAMTWTPMGESRVGRVGLGLLVVGAALAVMGLLFFVGGRNPSSLMLGAIFLAAAVALTFGVPVSDTRIGYVGILAWVCITAAMAAMGVLFVRFGPGFLVIGSYLLIISIGVLVGHTTTGQVKFALGIGLAVVVIMLTYLYAIGSSPAGILFGAMSLAALWSALKVDEVWALARSGRR</sequence>
<feature type="transmembrane region" description="Helical" evidence="1">
    <location>
        <begin position="82"/>
        <end position="100"/>
    </location>
</feature>
<feature type="transmembrane region" description="Helical" evidence="1">
    <location>
        <begin position="188"/>
        <end position="211"/>
    </location>
</feature>